<comment type="caution">
    <text evidence="2">The sequence shown here is derived from an EMBL/GenBank/DDBJ whole genome shotgun (WGS) entry which is preliminary data.</text>
</comment>
<dbReference type="InterPro" id="IPR036163">
    <property type="entry name" value="HMA_dom_sf"/>
</dbReference>
<dbReference type="Proteomes" id="UP000321337">
    <property type="component" value="Unassembled WGS sequence"/>
</dbReference>
<evidence type="ECO:0000259" key="1">
    <source>
        <dbReference type="PROSITE" id="PS50846"/>
    </source>
</evidence>
<gene>
    <name evidence="2" type="ORF">TPL01_25170</name>
</gene>
<dbReference type="AlphaFoldDB" id="A0A512LA75"/>
<keyword evidence="3" id="KW-1185">Reference proteome</keyword>
<dbReference type="EMBL" id="BKAD01000029">
    <property type="protein sequence ID" value="GEP31379.1"/>
    <property type="molecule type" value="Genomic_DNA"/>
</dbReference>
<sequence length="73" mass="7934">MTIVRKMFRVEGMHCGACAVSTGMVLKTVKGVKSAHADYDARSAEVEYDDIQAGLAALNQALEGLGYRLEERT</sequence>
<dbReference type="SUPFAM" id="SSF55008">
    <property type="entry name" value="HMA, heavy metal-associated domain"/>
    <property type="match status" value="1"/>
</dbReference>
<dbReference type="InterPro" id="IPR006121">
    <property type="entry name" value="HMA_dom"/>
</dbReference>
<reference evidence="2 3" key="1">
    <citation type="submission" date="2019-07" db="EMBL/GenBank/DDBJ databases">
        <title>Whole genome shotgun sequence of Thiobacillus plumbophilus NBRC 107929.</title>
        <authorList>
            <person name="Hosoyama A."/>
            <person name="Uohara A."/>
            <person name="Ohji S."/>
            <person name="Ichikawa N."/>
        </authorList>
    </citation>
    <scope>NUCLEOTIDE SEQUENCE [LARGE SCALE GENOMIC DNA]</scope>
    <source>
        <strain evidence="2 3">NBRC 107929</strain>
    </source>
</reference>
<dbReference type="RefSeq" id="WP_161984157.1">
    <property type="nucleotide sequence ID" value="NZ_AP021884.1"/>
</dbReference>
<evidence type="ECO:0000313" key="3">
    <source>
        <dbReference type="Proteomes" id="UP000321337"/>
    </source>
</evidence>
<name>A0A512LA75_9PROT</name>
<dbReference type="PROSITE" id="PS50846">
    <property type="entry name" value="HMA_2"/>
    <property type="match status" value="1"/>
</dbReference>
<dbReference type="CDD" id="cd00371">
    <property type="entry name" value="HMA"/>
    <property type="match status" value="1"/>
</dbReference>
<accession>A0A512LA75</accession>
<protein>
    <recommendedName>
        <fullName evidence="1">HMA domain-containing protein</fullName>
    </recommendedName>
</protein>
<proteinExistence type="predicted"/>
<dbReference type="Pfam" id="PF00403">
    <property type="entry name" value="HMA"/>
    <property type="match status" value="1"/>
</dbReference>
<feature type="domain" description="HMA" evidence="1">
    <location>
        <begin position="4"/>
        <end position="70"/>
    </location>
</feature>
<evidence type="ECO:0000313" key="2">
    <source>
        <dbReference type="EMBL" id="GEP31379.1"/>
    </source>
</evidence>
<dbReference type="Gene3D" id="3.30.70.100">
    <property type="match status" value="1"/>
</dbReference>
<organism evidence="2 3">
    <name type="scientific">Sulfuriferula plumbiphila</name>
    <dbReference type="NCBI Taxonomy" id="171865"/>
    <lineage>
        <taxon>Bacteria</taxon>
        <taxon>Pseudomonadati</taxon>
        <taxon>Pseudomonadota</taxon>
        <taxon>Betaproteobacteria</taxon>
        <taxon>Nitrosomonadales</taxon>
        <taxon>Sulfuricellaceae</taxon>
        <taxon>Sulfuriferula</taxon>
    </lineage>
</organism>
<dbReference type="GO" id="GO:0046872">
    <property type="term" value="F:metal ion binding"/>
    <property type="evidence" value="ECO:0007669"/>
    <property type="project" value="InterPro"/>
</dbReference>